<evidence type="ECO:0000313" key="12">
    <source>
        <dbReference type="Proteomes" id="UP001445076"/>
    </source>
</evidence>
<dbReference type="InterPro" id="IPR001128">
    <property type="entry name" value="Cyt_P450"/>
</dbReference>
<evidence type="ECO:0000256" key="6">
    <source>
        <dbReference type="ARBA" id="ARBA00023033"/>
    </source>
</evidence>
<feature type="region of interest" description="Disordered" evidence="10">
    <location>
        <begin position="20"/>
        <end position="40"/>
    </location>
</feature>
<dbReference type="Pfam" id="PF00067">
    <property type="entry name" value="p450"/>
    <property type="match status" value="1"/>
</dbReference>
<dbReference type="AlphaFoldDB" id="A0AAW0XCS1"/>
<organism evidence="11 12">
    <name type="scientific">Cherax quadricarinatus</name>
    <name type="common">Australian red claw crayfish</name>
    <dbReference type="NCBI Taxonomy" id="27406"/>
    <lineage>
        <taxon>Eukaryota</taxon>
        <taxon>Metazoa</taxon>
        <taxon>Ecdysozoa</taxon>
        <taxon>Arthropoda</taxon>
        <taxon>Crustacea</taxon>
        <taxon>Multicrustacea</taxon>
        <taxon>Malacostraca</taxon>
        <taxon>Eumalacostraca</taxon>
        <taxon>Eucarida</taxon>
        <taxon>Decapoda</taxon>
        <taxon>Pleocyemata</taxon>
        <taxon>Astacidea</taxon>
        <taxon>Parastacoidea</taxon>
        <taxon>Parastacidae</taxon>
        <taxon>Cherax</taxon>
    </lineage>
</organism>
<dbReference type="Gene3D" id="1.10.630.10">
    <property type="entry name" value="Cytochrome P450"/>
    <property type="match status" value="1"/>
</dbReference>
<gene>
    <name evidence="11" type="ORF">OTU49_002159</name>
</gene>
<name>A0AAW0XCS1_CHEQU</name>
<evidence type="ECO:0000256" key="10">
    <source>
        <dbReference type="SAM" id="MobiDB-lite"/>
    </source>
</evidence>
<evidence type="ECO:0000256" key="3">
    <source>
        <dbReference type="ARBA" id="ARBA00022723"/>
    </source>
</evidence>
<evidence type="ECO:0000256" key="8">
    <source>
        <dbReference type="PIRSR" id="PIRSR602401-1"/>
    </source>
</evidence>
<accession>A0AAW0XCS1</accession>
<keyword evidence="5 8" id="KW-0408">Iron</keyword>
<evidence type="ECO:0008006" key="13">
    <source>
        <dbReference type="Google" id="ProtNLM"/>
    </source>
</evidence>
<comment type="function">
    <text evidence="7">Cytochromes P450 are a group of heme-thiolate monooxygenases. They oxidize a variety of structurally unrelated compounds, including steroids, fatty acids, and xenobiotics.</text>
</comment>
<evidence type="ECO:0000256" key="2">
    <source>
        <dbReference type="ARBA" id="ARBA00022617"/>
    </source>
</evidence>
<dbReference type="InterPro" id="IPR036396">
    <property type="entry name" value="Cyt_P450_sf"/>
</dbReference>
<dbReference type="EMBL" id="JARKIK010000029">
    <property type="protein sequence ID" value="KAK8742180.1"/>
    <property type="molecule type" value="Genomic_DNA"/>
</dbReference>
<evidence type="ECO:0000256" key="9">
    <source>
        <dbReference type="RuleBase" id="RU000461"/>
    </source>
</evidence>
<dbReference type="Proteomes" id="UP001445076">
    <property type="component" value="Unassembled WGS sequence"/>
</dbReference>
<evidence type="ECO:0000256" key="7">
    <source>
        <dbReference type="ARBA" id="ARBA00043906"/>
    </source>
</evidence>
<protein>
    <recommendedName>
        <fullName evidence="13">Cytochrome P450</fullName>
    </recommendedName>
</protein>
<dbReference type="GO" id="GO:0020037">
    <property type="term" value="F:heme binding"/>
    <property type="evidence" value="ECO:0007669"/>
    <property type="project" value="InterPro"/>
</dbReference>
<reference evidence="11 12" key="1">
    <citation type="journal article" date="2024" name="BMC Genomics">
        <title>Genome assembly of redclaw crayfish (Cherax quadricarinatus) provides insights into its immune adaptation and hypoxia tolerance.</title>
        <authorList>
            <person name="Liu Z."/>
            <person name="Zheng J."/>
            <person name="Li H."/>
            <person name="Fang K."/>
            <person name="Wang S."/>
            <person name="He J."/>
            <person name="Zhou D."/>
            <person name="Weng S."/>
            <person name="Chi M."/>
            <person name="Gu Z."/>
            <person name="He J."/>
            <person name="Li F."/>
            <person name="Wang M."/>
        </authorList>
    </citation>
    <scope>NUCLEOTIDE SEQUENCE [LARGE SCALE GENOMIC DNA]</scope>
    <source>
        <strain evidence="11">ZL_2023a</strain>
    </source>
</reference>
<dbReference type="GO" id="GO:0008395">
    <property type="term" value="F:steroid hydroxylase activity"/>
    <property type="evidence" value="ECO:0007669"/>
    <property type="project" value="TreeGrafter"/>
</dbReference>
<dbReference type="PANTHER" id="PTHR24302">
    <property type="entry name" value="CYTOCHROME P450 FAMILY 3"/>
    <property type="match status" value="1"/>
</dbReference>
<proteinExistence type="inferred from homology"/>
<keyword evidence="6 9" id="KW-0503">Monooxygenase</keyword>
<keyword evidence="3 8" id="KW-0479">Metal-binding</keyword>
<sequence length="120" mass="13560">MVPKDMTIVVPIWQLHRDPEQWPQPDKFDPDRFSSDAKATETRHPMSYIPFGAGPRNCPGMRFAQLEAKLALARIVKNYRLEVCEGTPRPLTFTIPTVAINPATPVYIKAVPRESNLKSS</sequence>
<dbReference type="EMBL" id="JARKIK010000029">
    <property type="protein sequence ID" value="KAK8742181.1"/>
    <property type="molecule type" value="Genomic_DNA"/>
</dbReference>
<evidence type="ECO:0000256" key="4">
    <source>
        <dbReference type="ARBA" id="ARBA00023002"/>
    </source>
</evidence>
<reference evidence="11" key="2">
    <citation type="submission" date="2024-01" db="EMBL/GenBank/DDBJ databases">
        <authorList>
            <person name="He J."/>
            <person name="Wang M."/>
            <person name="Zheng J."/>
            <person name="Liu Z."/>
        </authorList>
    </citation>
    <scope>NUCLEOTIDE SEQUENCE</scope>
    <source>
        <strain evidence="11">ZL_2023a</strain>
        <tissue evidence="11">Muscle</tissue>
    </source>
</reference>
<comment type="cofactor">
    <cofactor evidence="8">
        <name>heme</name>
        <dbReference type="ChEBI" id="CHEBI:30413"/>
    </cofactor>
</comment>
<comment type="similarity">
    <text evidence="1 9">Belongs to the cytochrome P450 family.</text>
</comment>
<dbReference type="SUPFAM" id="SSF48264">
    <property type="entry name" value="Cytochrome P450"/>
    <property type="match status" value="1"/>
</dbReference>
<dbReference type="PANTHER" id="PTHR24302:SF15">
    <property type="entry name" value="FATTY-ACID PEROXYGENASE"/>
    <property type="match status" value="1"/>
</dbReference>
<keyword evidence="2 8" id="KW-0349">Heme</keyword>
<evidence type="ECO:0000313" key="11">
    <source>
        <dbReference type="EMBL" id="KAK8742181.1"/>
    </source>
</evidence>
<evidence type="ECO:0000256" key="5">
    <source>
        <dbReference type="ARBA" id="ARBA00023004"/>
    </source>
</evidence>
<feature type="binding site" description="axial binding residue" evidence="8">
    <location>
        <position position="58"/>
    </location>
    <ligand>
        <name>heme</name>
        <dbReference type="ChEBI" id="CHEBI:30413"/>
    </ligand>
    <ligandPart>
        <name>Fe</name>
        <dbReference type="ChEBI" id="CHEBI:18248"/>
    </ligandPart>
</feature>
<comment type="caution">
    <text evidence="11">The sequence shown here is derived from an EMBL/GenBank/DDBJ whole genome shotgun (WGS) entry which is preliminary data.</text>
</comment>
<dbReference type="GO" id="GO:0016705">
    <property type="term" value="F:oxidoreductase activity, acting on paired donors, with incorporation or reduction of molecular oxygen"/>
    <property type="evidence" value="ECO:0007669"/>
    <property type="project" value="InterPro"/>
</dbReference>
<dbReference type="PRINTS" id="PR00463">
    <property type="entry name" value="EP450I"/>
</dbReference>
<keyword evidence="12" id="KW-1185">Reference proteome</keyword>
<dbReference type="PROSITE" id="PS00086">
    <property type="entry name" value="CYTOCHROME_P450"/>
    <property type="match status" value="1"/>
</dbReference>
<keyword evidence="4 9" id="KW-0560">Oxidoreductase</keyword>
<evidence type="ECO:0000256" key="1">
    <source>
        <dbReference type="ARBA" id="ARBA00010617"/>
    </source>
</evidence>
<dbReference type="InterPro" id="IPR050705">
    <property type="entry name" value="Cytochrome_P450_3A"/>
</dbReference>
<dbReference type="GO" id="GO:0005506">
    <property type="term" value="F:iron ion binding"/>
    <property type="evidence" value="ECO:0007669"/>
    <property type="project" value="InterPro"/>
</dbReference>
<dbReference type="InterPro" id="IPR002401">
    <property type="entry name" value="Cyt_P450_E_grp-I"/>
</dbReference>
<dbReference type="InterPro" id="IPR017972">
    <property type="entry name" value="Cyt_P450_CS"/>
</dbReference>